<dbReference type="AlphaFoldDB" id="A0AA41E795"/>
<dbReference type="GO" id="GO:0015774">
    <property type="term" value="P:polysaccharide transport"/>
    <property type="evidence" value="ECO:0007669"/>
    <property type="project" value="InterPro"/>
</dbReference>
<dbReference type="EMBL" id="JAGSVG010000009">
    <property type="protein sequence ID" value="MBR8129739.1"/>
    <property type="molecule type" value="Genomic_DNA"/>
</dbReference>
<comment type="caution">
    <text evidence="1">The sequence shown here is derived from an EMBL/GenBank/DDBJ whole genome shotgun (WGS) entry which is preliminary data.</text>
</comment>
<reference evidence="1" key="1">
    <citation type="submission" date="2021-04" db="EMBL/GenBank/DDBJ databases">
        <title>A collection of bacterial strains from the Burkholderia cepacia Research Laboratory and Repository.</title>
        <authorList>
            <person name="Lipuma J."/>
            <person name="Spilker T."/>
        </authorList>
    </citation>
    <scope>NUCLEOTIDE SEQUENCE</scope>
    <source>
        <strain evidence="1">AU36012</strain>
    </source>
</reference>
<dbReference type="Pfam" id="PF05159">
    <property type="entry name" value="Capsule_synth"/>
    <property type="match status" value="1"/>
</dbReference>
<dbReference type="GO" id="GO:0000271">
    <property type="term" value="P:polysaccharide biosynthetic process"/>
    <property type="evidence" value="ECO:0007669"/>
    <property type="project" value="InterPro"/>
</dbReference>
<dbReference type="SUPFAM" id="SSF53756">
    <property type="entry name" value="UDP-Glycosyltransferase/glycogen phosphorylase"/>
    <property type="match status" value="1"/>
</dbReference>
<dbReference type="InterPro" id="IPR043148">
    <property type="entry name" value="TagF_C"/>
</dbReference>
<name>A0AA41E795_9BURK</name>
<dbReference type="Proteomes" id="UP000682266">
    <property type="component" value="Unassembled WGS sequence"/>
</dbReference>
<proteinExistence type="predicted"/>
<gene>
    <name evidence="1" type="ORF">KDW93_12245</name>
</gene>
<evidence type="ECO:0000313" key="1">
    <source>
        <dbReference type="EMBL" id="MBR8129739.1"/>
    </source>
</evidence>
<dbReference type="InterPro" id="IPR007833">
    <property type="entry name" value="Capsule_polysaccharide_synth"/>
</dbReference>
<sequence length="396" mass="44074">MRLLVVDSMQRYRFMIRLATAARGEFPIVFATSEPLAQVLIRRAGFRSVYLHSNRKAVAPAGDAGQYSDDAIEVLNGRVSRDQARHESAGIARTISTLLATERIAQCVMWNGQQLVCLAIAHVCAERRVPMKFLEISNLPDKLFADALGVNAHSSIAHCPSALDHLPLPDESLHRDWLARYEHDKARPLPQARTSWRATLQSTLNYAMKLATRGVARNALDANVTRPATVDARHTIAPDVGELAVRRYVFLPLQVSDDTQLKLHSAVDNLGAIDIALRYAAHMNAGLIVKVHPAERNAALIDAVFDMKRRHRFDIATSKTVDLVKHARVVVTINSTVGLEAMLYGRPVVPLGRCFYRSFDRDRLLRYIHAFLIDGVDYFGAGAIPEHAARRILSLD</sequence>
<dbReference type="RefSeq" id="WP_212080037.1">
    <property type="nucleotide sequence ID" value="NZ_JAGSVG010000009.1"/>
</dbReference>
<organism evidence="1 2">
    <name type="scientific">Burkholderia ambifaria</name>
    <dbReference type="NCBI Taxonomy" id="152480"/>
    <lineage>
        <taxon>Bacteria</taxon>
        <taxon>Pseudomonadati</taxon>
        <taxon>Pseudomonadota</taxon>
        <taxon>Betaproteobacteria</taxon>
        <taxon>Burkholderiales</taxon>
        <taxon>Burkholderiaceae</taxon>
        <taxon>Burkholderia</taxon>
        <taxon>Burkholderia cepacia complex</taxon>
    </lineage>
</organism>
<protein>
    <submittedName>
        <fullName evidence="1">Capsular biosynthesis protein</fullName>
    </submittedName>
</protein>
<dbReference type="Gene3D" id="3.40.50.12580">
    <property type="match status" value="1"/>
</dbReference>
<accession>A0AA41E795</accession>
<evidence type="ECO:0000313" key="2">
    <source>
        <dbReference type="Proteomes" id="UP000682266"/>
    </source>
</evidence>